<evidence type="ECO:0000256" key="4">
    <source>
        <dbReference type="ARBA" id="ARBA00023136"/>
    </source>
</evidence>
<keyword evidence="5" id="KW-0325">Glycoprotein</keyword>
<dbReference type="PROSITE" id="PS50156">
    <property type="entry name" value="SSD"/>
    <property type="match status" value="1"/>
</dbReference>
<comment type="subcellular location">
    <subcellularLocation>
        <location evidence="1">Membrane</location>
        <topology evidence="1">Multi-pass membrane protein</topology>
    </subcellularLocation>
</comment>
<dbReference type="SUPFAM" id="SSF82866">
    <property type="entry name" value="Multidrug efflux transporter AcrB transmembrane domain"/>
    <property type="match status" value="2"/>
</dbReference>
<feature type="transmembrane region" description="Helical" evidence="8">
    <location>
        <begin position="949"/>
        <end position="973"/>
    </location>
</feature>
<feature type="transmembrane region" description="Helical" evidence="8">
    <location>
        <begin position="445"/>
        <end position="469"/>
    </location>
</feature>
<evidence type="ECO:0000259" key="9">
    <source>
        <dbReference type="PROSITE" id="PS50156"/>
    </source>
</evidence>
<dbReference type="InterPro" id="IPR052081">
    <property type="entry name" value="Dispatched_Hh_regulator"/>
</dbReference>
<organism evidence="10">
    <name type="scientific">Micromonas pusilla</name>
    <name type="common">Picoplanktonic green alga</name>
    <name type="synonym">Chromulina pusilla</name>
    <dbReference type="NCBI Taxonomy" id="38833"/>
    <lineage>
        <taxon>Eukaryota</taxon>
        <taxon>Viridiplantae</taxon>
        <taxon>Chlorophyta</taxon>
        <taxon>Mamiellophyceae</taxon>
        <taxon>Mamiellales</taxon>
        <taxon>Mamiellaceae</taxon>
        <taxon>Micromonas</taxon>
    </lineage>
</organism>
<feature type="transmembrane region" description="Helical" evidence="8">
    <location>
        <begin position="907"/>
        <end position="929"/>
    </location>
</feature>
<proteinExistence type="inferred from homology"/>
<evidence type="ECO:0000256" key="6">
    <source>
        <dbReference type="ARBA" id="ARBA00038046"/>
    </source>
</evidence>
<name>A0A7S0GWH0_MICPS</name>
<dbReference type="GO" id="GO:0007224">
    <property type="term" value="P:smoothened signaling pathway"/>
    <property type="evidence" value="ECO:0007669"/>
    <property type="project" value="TreeGrafter"/>
</dbReference>
<dbReference type="Pfam" id="PF12349">
    <property type="entry name" value="Sterol-sensing"/>
    <property type="match status" value="1"/>
</dbReference>
<feature type="compositionally biased region" description="Low complexity" evidence="7">
    <location>
        <begin position="8"/>
        <end position="24"/>
    </location>
</feature>
<gene>
    <name evidence="10" type="ORF">MSP1401_LOCUS8880</name>
</gene>
<feature type="transmembrane region" description="Helical" evidence="8">
    <location>
        <begin position="874"/>
        <end position="895"/>
    </location>
</feature>
<feature type="transmembrane region" description="Helical" evidence="8">
    <location>
        <begin position="574"/>
        <end position="594"/>
    </location>
</feature>
<feature type="transmembrane region" description="Helical" evidence="8">
    <location>
        <begin position="52"/>
        <end position="72"/>
    </location>
</feature>
<feature type="transmembrane region" description="Helical" evidence="8">
    <location>
        <begin position="395"/>
        <end position="418"/>
    </location>
</feature>
<dbReference type="GO" id="GO:0022857">
    <property type="term" value="F:transmembrane transporter activity"/>
    <property type="evidence" value="ECO:0007669"/>
    <property type="project" value="TreeGrafter"/>
</dbReference>
<keyword evidence="2 8" id="KW-0812">Transmembrane</keyword>
<feature type="transmembrane region" description="Helical" evidence="8">
    <location>
        <begin position="475"/>
        <end position="501"/>
    </location>
</feature>
<dbReference type="InterPro" id="IPR000731">
    <property type="entry name" value="SSD"/>
</dbReference>
<dbReference type="EMBL" id="HBEN01010739">
    <property type="protein sequence ID" value="CAD8445231.1"/>
    <property type="molecule type" value="Transcribed_RNA"/>
</dbReference>
<keyword evidence="3 8" id="KW-1133">Transmembrane helix</keyword>
<evidence type="ECO:0000313" key="10">
    <source>
        <dbReference type="EMBL" id="CAD8445231.1"/>
    </source>
</evidence>
<dbReference type="InterPro" id="IPR053958">
    <property type="entry name" value="HMGCR/SNAP/NPC1-like_SSD"/>
</dbReference>
<evidence type="ECO:0000256" key="5">
    <source>
        <dbReference type="ARBA" id="ARBA00023180"/>
    </source>
</evidence>
<protein>
    <recommendedName>
        <fullName evidence="9">SSD domain-containing protein</fullName>
    </recommendedName>
</protein>
<evidence type="ECO:0000256" key="2">
    <source>
        <dbReference type="ARBA" id="ARBA00022692"/>
    </source>
</evidence>
<dbReference type="PANTHER" id="PTHR45951:SF3">
    <property type="entry name" value="PROTEIN DISPATCHED"/>
    <property type="match status" value="1"/>
</dbReference>
<keyword evidence="4 8" id="KW-0472">Membrane</keyword>
<evidence type="ECO:0000256" key="8">
    <source>
        <dbReference type="SAM" id="Phobius"/>
    </source>
</evidence>
<evidence type="ECO:0000256" key="3">
    <source>
        <dbReference type="ARBA" id="ARBA00022989"/>
    </source>
</evidence>
<reference evidence="10" key="1">
    <citation type="submission" date="2021-01" db="EMBL/GenBank/DDBJ databases">
        <authorList>
            <person name="Corre E."/>
            <person name="Pelletier E."/>
            <person name="Niang G."/>
            <person name="Scheremetjew M."/>
            <person name="Finn R."/>
            <person name="Kale V."/>
            <person name="Holt S."/>
            <person name="Cochrane G."/>
            <person name="Meng A."/>
            <person name="Brown T."/>
            <person name="Cohen L."/>
        </authorList>
    </citation>
    <scope>NUCLEOTIDE SEQUENCE</scope>
    <source>
        <strain evidence="10">CCAC1681</strain>
    </source>
</reference>
<evidence type="ECO:0000256" key="7">
    <source>
        <dbReference type="SAM" id="MobiDB-lite"/>
    </source>
</evidence>
<feature type="domain" description="SSD" evidence="9">
    <location>
        <begin position="366"/>
        <end position="499"/>
    </location>
</feature>
<comment type="similarity">
    <text evidence="6">Belongs to the dispatched family.</text>
</comment>
<dbReference type="Gene3D" id="1.20.1640.10">
    <property type="entry name" value="Multidrug efflux transporter AcrB transmembrane domain"/>
    <property type="match status" value="2"/>
</dbReference>
<dbReference type="GO" id="GO:0016020">
    <property type="term" value="C:membrane"/>
    <property type="evidence" value="ECO:0007669"/>
    <property type="project" value="UniProtKB-SubCell"/>
</dbReference>
<dbReference type="PANTHER" id="PTHR45951">
    <property type="entry name" value="PROTEIN DISPATCHED-RELATED"/>
    <property type="match status" value="1"/>
</dbReference>
<feature type="transmembrane region" description="Helical" evidence="8">
    <location>
        <begin position="850"/>
        <end position="867"/>
    </location>
</feature>
<evidence type="ECO:0000256" key="1">
    <source>
        <dbReference type="ARBA" id="ARBA00004141"/>
    </source>
</evidence>
<sequence length="1029" mass="112583">MSSTAEMADVAAGKAQAQAQAQARGQDDDAPPTFRNDPFGWYAVKSVERPRLVFCSAWFVIFLLCAAGMPLFEQTENSNYDWLLGRDKVVSRSYALSKMQEETSTYTSLAERSVGQSDQLLHFMYESQGGDDNLLKPLILKEILEVEKTYFTDSKFATYCVAEVDDVGTCSSRASQTFLKFFYDIDIVRDANNETVATVTEKTDPISGAAYVDTEAGIQTVMASIMANADQGPMAALFFDTGFSAVNLKATFMQSFYLLGLPLQGYANPSVQPEEQRKPGNEYIIEMSETLKKRFGMKETFSESAFQTAATTSTTDGDFKMYWWSLPVQENEWLVLSDKDLSWTMLSFIGVGGYVAFHTGSIIISAVSMAMTVFSIFTAFFLFRVVFQVTFFQFINFLIIFVVLGIGADDVFVFMDAFHQSVDELKAKGITPTLPKRIKHTMKRAIHAIFVTSFTTSAAFLATALSPLIPLRSFGIFSALVIFCVFSINAVVLPPLTVMYARNMLGRTWLESAKALTCGLMPIAPFEDPSLTLPAESKDAAVGEVGKYDITKMRRTEKFFYVTYFDFLKGPAKWAILLAFAGLFAGGVATWVSLEVPKDPEQWFPGSHMFQQYQDIGTSKVMLGGGAGSELDVNIVWGLKGLNDKGTDSWLPSDLGVPVYDAAFDPSTAAAQAWLMRTYEALKTAPCDAKACSDGVLVDPLRAIRNVLAETDNNGALTDGFYVWLRQQDASYAAAHPVTAPVTGDDFNAKMCAYSKLDATKVRYPSHVGYYTDDCSETPTPAPKFILIEATSSIRMPQAALDFQGAQKEWAEFTDSINADAPAELAGAKETSTNVFWLWSVTSLSLMDNVYLGLAVCFPGVFLVLTLSTGNVVLAFYSTVTIAGIVTTVIGIGAGGIMGWDLGTTEAIAAVITIGFSVDYCVHLANAYIENDAKDRETRTRIALTTMGISVTAGAITTIIAGAFLSLCILTFFVKFSFLICWTIISSYLWAVVFFGSLCMAVGPAGDFGDIGWLMRKIPGCRTYGLNTH</sequence>
<feature type="region of interest" description="Disordered" evidence="7">
    <location>
        <begin position="1"/>
        <end position="31"/>
    </location>
</feature>
<dbReference type="AlphaFoldDB" id="A0A7S0GWH0"/>
<accession>A0A7S0GWH0</accession>